<name>A0ABU1N526_9CAUL</name>
<evidence type="ECO:0000313" key="2">
    <source>
        <dbReference type="EMBL" id="MDR6533559.1"/>
    </source>
</evidence>
<organism evidence="2 3">
    <name type="scientific">Caulobacter rhizosphaerae</name>
    <dbReference type="NCBI Taxonomy" id="2010972"/>
    <lineage>
        <taxon>Bacteria</taxon>
        <taxon>Pseudomonadati</taxon>
        <taxon>Pseudomonadota</taxon>
        <taxon>Alphaproteobacteria</taxon>
        <taxon>Caulobacterales</taxon>
        <taxon>Caulobacteraceae</taxon>
        <taxon>Caulobacter</taxon>
    </lineage>
</organism>
<feature type="transmembrane region" description="Helical" evidence="1">
    <location>
        <begin position="126"/>
        <end position="146"/>
    </location>
</feature>
<protein>
    <submittedName>
        <fullName evidence="2">Uncharacterized membrane protein YhaH (DUF805 family)</fullName>
    </submittedName>
</protein>
<dbReference type="InterPro" id="IPR008523">
    <property type="entry name" value="DUF805"/>
</dbReference>
<evidence type="ECO:0000313" key="3">
    <source>
        <dbReference type="Proteomes" id="UP001262754"/>
    </source>
</evidence>
<dbReference type="Pfam" id="PF05656">
    <property type="entry name" value="DUF805"/>
    <property type="match status" value="1"/>
</dbReference>
<comment type="caution">
    <text evidence="2">The sequence shown here is derived from an EMBL/GenBank/DDBJ whole genome shotgun (WGS) entry which is preliminary data.</text>
</comment>
<feature type="transmembrane region" description="Helical" evidence="1">
    <location>
        <begin position="158"/>
        <end position="183"/>
    </location>
</feature>
<reference evidence="2 3" key="1">
    <citation type="submission" date="2023-07" db="EMBL/GenBank/DDBJ databases">
        <title>Sorghum-associated microbial communities from plants grown in Nebraska, USA.</title>
        <authorList>
            <person name="Schachtman D."/>
        </authorList>
    </citation>
    <scope>NUCLEOTIDE SEQUENCE [LARGE SCALE GENOMIC DNA]</scope>
    <source>
        <strain evidence="2 3">DS2154</strain>
    </source>
</reference>
<dbReference type="Proteomes" id="UP001262754">
    <property type="component" value="Unassembled WGS sequence"/>
</dbReference>
<evidence type="ECO:0000256" key="1">
    <source>
        <dbReference type="SAM" id="Phobius"/>
    </source>
</evidence>
<feature type="transmembrane region" description="Helical" evidence="1">
    <location>
        <begin position="95"/>
        <end position="114"/>
    </location>
</feature>
<proteinExistence type="predicted"/>
<keyword evidence="1" id="KW-1133">Transmembrane helix</keyword>
<keyword evidence="3" id="KW-1185">Reference proteome</keyword>
<feature type="transmembrane region" description="Helical" evidence="1">
    <location>
        <begin position="27"/>
        <end position="50"/>
    </location>
</feature>
<keyword evidence="1" id="KW-0812">Transmembrane</keyword>
<accession>A0ABU1N526</accession>
<dbReference type="EMBL" id="JAVDRL010000013">
    <property type="protein sequence ID" value="MDR6533559.1"/>
    <property type="molecule type" value="Genomic_DNA"/>
</dbReference>
<sequence length="199" mass="21432">MKAFVESIRHGFAGLPRFAGRDSAGRFWPYAGAVIALFFIAAAATMIPIMSGTFSRMQSFAAEHPDQATVTRGPGSYSIEIHGNHPELMPDMTPFFTVMQVGCAVAVLLLAAAVTRRLHDRGRRGWWGLAPVPFLIIGLTLFPRLFQSTLSGQTTPGTLAMFGVMMANNLLYLASLALLVVLLTGAGQPGENRFGPPPR</sequence>
<keyword evidence="1" id="KW-0472">Membrane</keyword>
<gene>
    <name evidence="2" type="ORF">J2800_004325</name>
</gene>
<dbReference type="RefSeq" id="WP_310034458.1">
    <property type="nucleotide sequence ID" value="NZ_JAVDRL010000013.1"/>
</dbReference>